<proteinExistence type="predicted"/>
<dbReference type="InterPro" id="IPR007525">
    <property type="entry name" value="FrhB_FdhB_C"/>
</dbReference>
<reference evidence="5 6" key="1">
    <citation type="submission" date="2020-05" db="EMBL/GenBank/DDBJ databases">
        <title>Complete genome of Clostridium estertheticum subspecies estertheticum, isolated from Vacuum packed lamb meat from New Zealand imported to Switzerland.</title>
        <authorList>
            <person name="Wambui J."/>
            <person name="Stevens M.J.A."/>
            <person name="Stephan R."/>
        </authorList>
    </citation>
    <scope>NUCLEOTIDE SEQUENCE [LARGE SCALE GENOMIC DNA]</scope>
    <source>
        <strain evidence="5 6">CEST001</strain>
    </source>
</reference>
<evidence type="ECO:0000256" key="2">
    <source>
        <dbReference type="ARBA" id="ARBA00023004"/>
    </source>
</evidence>
<gene>
    <name evidence="5" type="ORF">HLQ16_15400</name>
</gene>
<evidence type="ECO:0000259" key="4">
    <source>
        <dbReference type="PROSITE" id="PS51379"/>
    </source>
</evidence>
<dbReference type="PROSITE" id="PS00198">
    <property type="entry name" value="4FE4S_FER_1"/>
    <property type="match status" value="1"/>
</dbReference>
<comment type="caution">
    <text evidence="5">The sequence shown here is derived from an EMBL/GenBank/DDBJ whole genome shotgun (WGS) entry which is preliminary data.</text>
</comment>
<dbReference type="Pfam" id="PF12838">
    <property type="entry name" value="Fer4_7"/>
    <property type="match status" value="1"/>
</dbReference>
<dbReference type="GO" id="GO:0051536">
    <property type="term" value="F:iron-sulfur cluster binding"/>
    <property type="evidence" value="ECO:0007669"/>
    <property type="project" value="UniProtKB-KW"/>
</dbReference>
<name>A0A7Y3SYD2_9CLOT</name>
<dbReference type="EMBL" id="JABEYB010000012">
    <property type="protein sequence ID" value="NNU77320.1"/>
    <property type="molecule type" value="Genomic_DNA"/>
</dbReference>
<dbReference type="PANTHER" id="PTHR43193">
    <property type="match status" value="1"/>
</dbReference>
<feature type="domain" description="4Fe-4S ferredoxin-type" evidence="4">
    <location>
        <begin position="1"/>
        <end position="32"/>
    </location>
</feature>
<dbReference type="Gene3D" id="3.30.70.20">
    <property type="match status" value="1"/>
</dbReference>
<feature type="domain" description="4Fe-4S ferredoxin-type" evidence="4">
    <location>
        <begin position="37"/>
        <end position="68"/>
    </location>
</feature>
<evidence type="ECO:0000313" key="5">
    <source>
        <dbReference type="EMBL" id="NNU77320.1"/>
    </source>
</evidence>
<dbReference type="Proteomes" id="UP000531659">
    <property type="component" value="Unassembled WGS sequence"/>
</dbReference>
<sequence length="327" mass="37472">MNNITDKTVKNCTSCQLCFAVCPTEAIRIELDKDGFYVPVVDDNMCISCGLCKESCYKYDEKIIMTYDEQSISIYAVQSIDKKILNSSTSGGVASHIAIECLKQGYKVIGVAYDNDRDIAINKIATNEKEIESFKGSKYMQSYTEKVFKVLLKDQTDQKYVVFGTSCQIYAIKKYAERTNQNGRLLLIDIFCHGCPSLNLWTKYVKYIKQKMNVDKFDGVEFRSKIHGWHEFSHYFISDNIKFKSKKINDPFFTFFFDNNVLCKACYDCKSRSTLEYTDIRLGDFWGAEYALNTEGVSAVVLSSDRGKGLFDNIKNKFILKSILSKK</sequence>
<dbReference type="PROSITE" id="PS51379">
    <property type="entry name" value="4FE4S_FER_2"/>
    <property type="match status" value="2"/>
</dbReference>
<dbReference type="PANTHER" id="PTHR43193:SF2">
    <property type="entry name" value="POLYFERREDOXIN PROTEIN FWDF"/>
    <property type="match status" value="1"/>
</dbReference>
<accession>A0A7Y3SYD2</accession>
<evidence type="ECO:0000313" key="6">
    <source>
        <dbReference type="Proteomes" id="UP000531659"/>
    </source>
</evidence>
<keyword evidence="3" id="KW-0411">Iron-sulfur</keyword>
<dbReference type="InterPro" id="IPR017896">
    <property type="entry name" value="4Fe4S_Fe-S-bd"/>
</dbReference>
<dbReference type="InterPro" id="IPR017900">
    <property type="entry name" value="4Fe4S_Fe_S_CS"/>
</dbReference>
<organism evidence="5 6">
    <name type="scientific">Clostridium estertheticum</name>
    <dbReference type="NCBI Taxonomy" id="238834"/>
    <lineage>
        <taxon>Bacteria</taxon>
        <taxon>Bacillati</taxon>
        <taxon>Bacillota</taxon>
        <taxon>Clostridia</taxon>
        <taxon>Eubacteriales</taxon>
        <taxon>Clostridiaceae</taxon>
        <taxon>Clostridium</taxon>
    </lineage>
</organism>
<protein>
    <submittedName>
        <fullName evidence="5">4Fe-4S dicluster domain-containing protein</fullName>
    </submittedName>
</protein>
<dbReference type="InterPro" id="IPR052977">
    <property type="entry name" value="Polyferredoxin-like_ET"/>
</dbReference>
<dbReference type="GO" id="GO:0046872">
    <property type="term" value="F:metal ion binding"/>
    <property type="evidence" value="ECO:0007669"/>
    <property type="project" value="UniProtKB-KW"/>
</dbReference>
<dbReference type="RefSeq" id="WP_171297973.1">
    <property type="nucleotide sequence ID" value="NZ_JABEYB010000012.1"/>
</dbReference>
<dbReference type="AlphaFoldDB" id="A0A7Y3SYD2"/>
<evidence type="ECO:0000256" key="1">
    <source>
        <dbReference type="ARBA" id="ARBA00022723"/>
    </source>
</evidence>
<dbReference type="SUPFAM" id="SSF54862">
    <property type="entry name" value="4Fe-4S ferredoxins"/>
    <property type="match status" value="1"/>
</dbReference>
<keyword evidence="1" id="KW-0479">Metal-binding</keyword>
<dbReference type="Pfam" id="PF04432">
    <property type="entry name" value="FrhB_FdhB_C"/>
    <property type="match status" value="1"/>
</dbReference>
<dbReference type="InterPro" id="IPR007516">
    <property type="entry name" value="Co_F420_Hydgase/DH_bsu_N"/>
</dbReference>
<evidence type="ECO:0000256" key="3">
    <source>
        <dbReference type="ARBA" id="ARBA00023014"/>
    </source>
</evidence>
<keyword evidence="2" id="KW-0408">Iron</keyword>
<dbReference type="Pfam" id="PF04422">
    <property type="entry name" value="FrhB_FdhB_N"/>
    <property type="match status" value="1"/>
</dbReference>